<accession>A0A2Z5MVU6</accession>
<dbReference type="OrthoDB" id="6192129at2"/>
<evidence type="ECO:0000256" key="1">
    <source>
        <dbReference type="SAM" id="MobiDB-lite"/>
    </source>
</evidence>
<evidence type="ECO:0008006" key="4">
    <source>
        <dbReference type="Google" id="ProtNLM"/>
    </source>
</evidence>
<feature type="compositionally biased region" description="Basic and acidic residues" evidence="1">
    <location>
        <begin position="1"/>
        <end position="16"/>
    </location>
</feature>
<dbReference type="AlphaFoldDB" id="A0A2Z5MVU6"/>
<dbReference type="SUPFAM" id="SSF143081">
    <property type="entry name" value="BB1717-like"/>
    <property type="match status" value="1"/>
</dbReference>
<sequence length="69" mass="8166">MYKDCDSGRHGFESHHPIGSRMRKPENEKRLAVILRPADYDEWLHTKNAETARTMLRFHPFNDMVAEPK</sequence>
<gene>
    <name evidence="2" type="ORF">CUJ89_08775</name>
</gene>
<protein>
    <recommendedName>
        <fullName evidence="4">SOS response associated peptidase (SRAP)</fullName>
    </recommendedName>
</protein>
<reference evidence="2 3" key="1">
    <citation type="journal article" date="2018" name="ISME J.">
        <title>Involvement of Burkholderiaceae and sulfurous volatiles in disease-suppressive soils.</title>
        <authorList>
            <person name="Carrion V.J."/>
            <person name="Cordovez V."/>
            <person name="Tyc O."/>
            <person name="Etalo D.W."/>
            <person name="de Bruijn I."/>
            <person name="de Jager V.C."/>
            <person name="Medema M.H."/>
            <person name="Eberl L."/>
            <person name="Raaijmakers J.M."/>
        </authorList>
    </citation>
    <scope>NUCLEOTIDE SEQUENCE [LARGE SCALE GENOMIC DNA]</scope>
    <source>
        <strain evidence="3">mHSR5</strain>
    </source>
</reference>
<proteinExistence type="predicted"/>
<evidence type="ECO:0000313" key="3">
    <source>
        <dbReference type="Proteomes" id="UP000253104"/>
    </source>
</evidence>
<organism evidence="2 3">
    <name type="scientific">Burkholderia pyrrocinia</name>
    <name type="common">Pseudomonas pyrrocinia</name>
    <dbReference type="NCBI Taxonomy" id="60550"/>
    <lineage>
        <taxon>Bacteria</taxon>
        <taxon>Pseudomonadati</taxon>
        <taxon>Pseudomonadota</taxon>
        <taxon>Betaproteobacteria</taxon>
        <taxon>Burkholderiales</taxon>
        <taxon>Burkholderiaceae</taxon>
        <taxon>Burkholderia</taxon>
        <taxon>Burkholderia cepacia complex</taxon>
    </lineage>
</organism>
<dbReference type="Proteomes" id="UP000253104">
    <property type="component" value="Chromosome mHSR5_A"/>
</dbReference>
<name>A0A2Z5MVU6_BURPY</name>
<feature type="region of interest" description="Disordered" evidence="1">
    <location>
        <begin position="1"/>
        <end position="26"/>
    </location>
</feature>
<evidence type="ECO:0000313" key="2">
    <source>
        <dbReference type="EMBL" id="AXF20567.1"/>
    </source>
</evidence>
<dbReference type="EMBL" id="CP024902">
    <property type="protein sequence ID" value="AXF20567.1"/>
    <property type="molecule type" value="Genomic_DNA"/>
</dbReference>
<dbReference type="InterPro" id="IPR036590">
    <property type="entry name" value="SRAP-like"/>
</dbReference>